<evidence type="ECO:0000313" key="3">
    <source>
        <dbReference type="Proteomes" id="UP001374535"/>
    </source>
</evidence>
<evidence type="ECO:0000256" key="1">
    <source>
        <dbReference type="SAM" id="MobiDB-lite"/>
    </source>
</evidence>
<organism evidence="2 3">
    <name type="scientific">Vigna mungo</name>
    <name type="common">Black gram</name>
    <name type="synonym">Phaseolus mungo</name>
    <dbReference type="NCBI Taxonomy" id="3915"/>
    <lineage>
        <taxon>Eukaryota</taxon>
        <taxon>Viridiplantae</taxon>
        <taxon>Streptophyta</taxon>
        <taxon>Embryophyta</taxon>
        <taxon>Tracheophyta</taxon>
        <taxon>Spermatophyta</taxon>
        <taxon>Magnoliopsida</taxon>
        <taxon>eudicotyledons</taxon>
        <taxon>Gunneridae</taxon>
        <taxon>Pentapetalae</taxon>
        <taxon>rosids</taxon>
        <taxon>fabids</taxon>
        <taxon>Fabales</taxon>
        <taxon>Fabaceae</taxon>
        <taxon>Papilionoideae</taxon>
        <taxon>50 kb inversion clade</taxon>
        <taxon>NPAAA clade</taxon>
        <taxon>indigoferoid/millettioid clade</taxon>
        <taxon>Phaseoleae</taxon>
        <taxon>Vigna</taxon>
    </lineage>
</organism>
<sequence length="133" mass="14700">MLTASRQYCQQEREKNVGLLLEARRKEARGPSGGVHSSGFWKMENKLICAKSSGKVRKKGKGDESLKRPNGSLLLSIIVAGFAPPDWNPSMVTFPSILADLDASLHVILPDKNADKSSKIRNDKNVQPRKQET</sequence>
<proteinExistence type="predicted"/>
<evidence type="ECO:0000313" key="2">
    <source>
        <dbReference type="EMBL" id="WVY91565.1"/>
    </source>
</evidence>
<gene>
    <name evidence="2" type="ORF">V8G54_037079</name>
</gene>
<dbReference type="EMBL" id="CP144690">
    <property type="protein sequence ID" value="WVY91565.1"/>
    <property type="molecule type" value="Genomic_DNA"/>
</dbReference>
<reference evidence="2 3" key="1">
    <citation type="journal article" date="2023" name="Life. Sci Alliance">
        <title>Evolutionary insights into 3D genome organization and epigenetic landscape of Vigna mungo.</title>
        <authorList>
            <person name="Junaid A."/>
            <person name="Singh B."/>
            <person name="Bhatia S."/>
        </authorList>
    </citation>
    <scope>NUCLEOTIDE SEQUENCE [LARGE SCALE GENOMIC DNA]</scope>
    <source>
        <strain evidence="2">Urdbean</strain>
    </source>
</reference>
<name>A0AAQ3MIL6_VIGMU</name>
<dbReference type="AlphaFoldDB" id="A0AAQ3MIL6"/>
<accession>A0AAQ3MIL6</accession>
<protein>
    <submittedName>
        <fullName evidence="2">Uncharacterized protein</fullName>
    </submittedName>
</protein>
<dbReference type="Proteomes" id="UP001374535">
    <property type="component" value="Chromosome 11"/>
</dbReference>
<feature type="region of interest" description="Disordered" evidence="1">
    <location>
        <begin position="112"/>
        <end position="133"/>
    </location>
</feature>
<keyword evidence="3" id="KW-1185">Reference proteome</keyword>